<dbReference type="Gene3D" id="4.10.410.60">
    <property type="match status" value="1"/>
</dbReference>
<dbReference type="PROSITE" id="PS00936">
    <property type="entry name" value="RIBOSOMAL_L35"/>
    <property type="match status" value="1"/>
</dbReference>
<dbReference type="InterPro" id="IPR001706">
    <property type="entry name" value="Ribosomal_bL35"/>
</dbReference>
<feature type="compositionally biased region" description="Basic residues" evidence="7">
    <location>
        <begin position="18"/>
        <end position="28"/>
    </location>
</feature>
<comment type="caution">
    <text evidence="8">The sequence shown here is derived from an EMBL/GenBank/DDBJ whole genome shotgun (WGS) entry which is preliminary data.</text>
</comment>
<organism evidence="8 9">
    <name type="scientific">Candidatus Yanofskybacteria bacterium RIFCSPHIGHO2_12_FULL_45_19b</name>
    <dbReference type="NCBI Taxonomy" id="1802689"/>
    <lineage>
        <taxon>Bacteria</taxon>
        <taxon>Candidatus Yanofskyibacteriota</taxon>
    </lineage>
</organism>
<dbReference type="AlphaFoldDB" id="A0A1F8G761"/>
<keyword evidence="3 5" id="KW-0687">Ribonucleoprotein</keyword>
<dbReference type="FunFam" id="4.10.410.60:FF:000001">
    <property type="entry name" value="50S ribosomal protein L35"/>
    <property type="match status" value="1"/>
</dbReference>
<comment type="similarity">
    <text evidence="1 5 6">Belongs to the bacterial ribosomal protein bL35 family.</text>
</comment>
<dbReference type="STRING" id="1802689.A3F25_01595"/>
<dbReference type="GO" id="GO:0015934">
    <property type="term" value="C:large ribosomal subunit"/>
    <property type="evidence" value="ECO:0007669"/>
    <property type="project" value="TreeGrafter"/>
</dbReference>
<dbReference type="InterPro" id="IPR018265">
    <property type="entry name" value="Ribosomal_bL35_CS"/>
</dbReference>
<dbReference type="Pfam" id="PF01632">
    <property type="entry name" value="Ribosomal_L35p"/>
    <property type="match status" value="1"/>
</dbReference>
<evidence type="ECO:0000313" key="9">
    <source>
        <dbReference type="Proteomes" id="UP000177478"/>
    </source>
</evidence>
<dbReference type="NCBIfam" id="TIGR00001">
    <property type="entry name" value="rpmI_bact"/>
    <property type="match status" value="1"/>
</dbReference>
<dbReference type="GO" id="GO:0006412">
    <property type="term" value="P:translation"/>
    <property type="evidence" value="ECO:0007669"/>
    <property type="project" value="UniProtKB-UniRule"/>
</dbReference>
<evidence type="ECO:0000256" key="2">
    <source>
        <dbReference type="ARBA" id="ARBA00022980"/>
    </source>
</evidence>
<sequence>MSKIKTNKSAAKRFRVSGKGKLMRRPVKQNHYNARDTGNETRRKKGYKGLTKDEDKNIRKVLPYI</sequence>
<accession>A0A1F8G761</accession>
<dbReference type="EMBL" id="MGKD01000001">
    <property type="protein sequence ID" value="OGN20598.1"/>
    <property type="molecule type" value="Genomic_DNA"/>
</dbReference>
<evidence type="ECO:0000256" key="5">
    <source>
        <dbReference type="HAMAP-Rule" id="MF_00514"/>
    </source>
</evidence>
<protein>
    <recommendedName>
        <fullName evidence="4 5">Large ribosomal subunit protein bL35</fullName>
    </recommendedName>
</protein>
<dbReference type="HAMAP" id="MF_00514">
    <property type="entry name" value="Ribosomal_bL35"/>
    <property type="match status" value="1"/>
</dbReference>
<dbReference type="PANTHER" id="PTHR33343:SF1">
    <property type="entry name" value="LARGE RIBOSOMAL SUBUNIT PROTEIN BL35M"/>
    <property type="match status" value="1"/>
</dbReference>
<feature type="region of interest" description="Disordered" evidence="7">
    <location>
        <begin position="18"/>
        <end position="52"/>
    </location>
</feature>
<dbReference type="InterPro" id="IPR021137">
    <property type="entry name" value="Ribosomal_bL35-like"/>
</dbReference>
<keyword evidence="2 5" id="KW-0689">Ribosomal protein</keyword>
<evidence type="ECO:0000256" key="6">
    <source>
        <dbReference type="RuleBase" id="RU000568"/>
    </source>
</evidence>
<dbReference type="PANTHER" id="PTHR33343">
    <property type="entry name" value="54S RIBOSOMAL PROTEIN BL35M"/>
    <property type="match status" value="1"/>
</dbReference>
<evidence type="ECO:0000313" key="8">
    <source>
        <dbReference type="EMBL" id="OGN20598.1"/>
    </source>
</evidence>
<evidence type="ECO:0000256" key="4">
    <source>
        <dbReference type="ARBA" id="ARBA00071664"/>
    </source>
</evidence>
<dbReference type="SUPFAM" id="SSF143034">
    <property type="entry name" value="L35p-like"/>
    <property type="match status" value="1"/>
</dbReference>
<dbReference type="InterPro" id="IPR037229">
    <property type="entry name" value="Ribosomal_bL35_sf"/>
</dbReference>
<proteinExistence type="inferred from homology"/>
<gene>
    <name evidence="5" type="primary">rpmI</name>
    <name evidence="8" type="ORF">A3F25_01595</name>
</gene>
<reference evidence="8 9" key="1">
    <citation type="journal article" date="2016" name="Nat. Commun.">
        <title>Thousands of microbial genomes shed light on interconnected biogeochemical processes in an aquifer system.</title>
        <authorList>
            <person name="Anantharaman K."/>
            <person name="Brown C.T."/>
            <person name="Hug L.A."/>
            <person name="Sharon I."/>
            <person name="Castelle C.J."/>
            <person name="Probst A.J."/>
            <person name="Thomas B.C."/>
            <person name="Singh A."/>
            <person name="Wilkins M.J."/>
            <person name="Karaoz U."/>
            <person name="Brodie E.L."/>
            <person name="Williams K.H."/>
            <person name="Hubbard S.S."/>
            <person name="Banfield J.F."/>
        </authorList>
    </citation>
    <scope>NUCLEOTIDE SEQUENCE [LARGE SCALE GENOMIC DNA]</scope>
</reference>
<dbReference type="PRINTS" id="PR00064">
    <property type="entry name" value="RIBOSOMALL35"/>
</dbReference>
<evidence type="ECO:0000256" key="1">
    <source>
        <dbReference type="ARBA" id="ARBA00006598"/>
    </source>
</evidence>
<evidence type="ECO:0000256" key="7">
    <source>
        <dbReference type="SAM" id="MobiDB-lite"/>
    </source>
</evidence>
<evidence type="ECO:0000256" key="3">
    <source>
        <dbReference type="ARBA" id="ARBA00023274"/>
    </source>
</evidence>
<dbReference type="Proteomes" id="UP000177478">
    <property type="component" value="Unassembled WGS sequence"/>
</dbReference>
<dbReference type="GO" id="GO:0003735">
    <property type="term" value="F:structural constituent of ribosome"/>
    <property type="evidence" value="ECO:0007669"/>
    <property type="project" value="InterPro"/>
</dbReference>
<name>A0A1F8G761_9BACT</name>